<sequence>MNRTVHGVAVATLAATTLLTGCSRSTEPSAAPTAHAAEVTFGDATGKQCVGRGGRYLAYETVSTDSPVTLTGVDLAGASGGARLLRAWSSDVSGEKVPHTGLIAATTPDVVPARQMHWAQRRALAGTAVPAGRDDVVVIAQLDLPAGSAYDALTLRWKAADGTSGTSDLTVRTTIGPGCAAGPEGTPILRGGGEGLCTRPDAEGGLLWRSFVPTQDVEITAATLGGDASVRRSWIVPVDPGRPFVALTSRHEPIGRAHWSDRAAVTGAAVEKGHTYAWVGDVDLAAPWQADGLDVTFKDGHLGGADTVDLAFRVARRC</sequence>
<evidence type="ECO:0000313" key="1">
    <source>
        <dbReference type="EMBL" id="GGO84523.1"/>
    </source>
</evidence>
<gene>
    <name evidence="1" type="ORF">GCM10011584_02260</name>
</gene>
<comment type="caution">
    <text evidence="1">The sequence shown here is derived from an EMBL/GenBank/DDBJ whole genome shotgun (WGS) entry which is preliminary data.</text>
</comment>
<protein>
    <submittedName>
        <fullName evidence="1">Uncharacterized protein</fullName>
    </submittedName>
</protein>
<organism evidence="1 2">
    <name type="scientific">Nocardioides phosphati</name>
    <dbReference type="NCBI Taxonomy" id="1867775"/>
    <lineage>
        <taxon>Bacteria</taxon>
        <taxon>Bacillati</taxon>
        <taxon>Actinomycetota</taxon>
        <taxon>Actinomycetes</taxon>
        <taxon>Propionibacteriales</taxon>
        <taxon>Nocardioidaceae</taxon>
        <taxon>Nocardioides</taxon>
    </lineage>
</organism>
<dbReference type="RefSeq" id="WP_188782064.1">
    <property type="nucleotide sequence ID" value="NZ_BMNI01000001.1"/>
</dbReference>
<evidence type="ECO:0000313" key="2">
    <source>
        <dbReference type="Proteomes" id="UP000655410"/>
    </source>
</evidence>
<reference evidence="2" key="1">
    <citation type="journal article" date="2019" name="Int. J. Syst. Evol. Microbiol.">
        <title>The Global Catalogue of Microorganisms (GCM) 10K type strain sequencing project: providing services to taxonomists for standard genome sequencing and annotation.</title>
        <authorList>
            <consortium name="The Broad Institute Genomics Platform"/>
            <consortium name="The Broad Institute Genome Sequencing Center for Infectious Disease"/>
            <person name="Wu L."/>
            <person name="Ma J."/>
        </authorList>
    </citation>
    <scope>NUCLEOTIDE SEQUENCE [LARGE SCALE GENOMIC DNA]</scope>
    <source>
        <strain evidence="2">CGMCC 4.7371</strain>
    </source>
</reference>
<proteinExistence type="predicted"/>
<dbReference type="Proteomes" id="UP000655410">
    <property type="component" value="Unassembled WGS sequence"/>
</dbReference>
<accession>A0ABQ2N6E2</accession>
<dbReference type="PROSITE" id="PS51257">
    <property type="entry name" value="PROKAR_LIPOPROTEIN"/>
    <property type="match status" value="1"/>
</dbReference>
<dbReference type="EMBL" id="BMNI01000001">
    <property type="protein sequence ID" value="GGO84523.1"/>
    <property type="molecule type" value="Genomic_DNA"/>
</dbReference>
<name>A0ABQ2N6E2_9ACTN</name>
<keyword evidence="2" id="KW-1185">Reference proteome</keyword>